<gene>
    <name evidence="1" type="ORF">FJY75_03500</name>
</gene>
<evidence type="ECO:0000313" key="1">
    <source>
        <dbReference type="EMBL" id="MBM3316897.1"/>
    </source>
</evidence>
<comment type="caution">
    <text evidence="1">The sequence shown here is derived from an EMBL/GenBank/DDBJ whole genome shotgun (WGS) entry which is preliminary data.</text>
</comment>
<dbReference type="Pfam" id="PF08843">
    <property type="entry name" value="AbiEii"/>
    <property type="match status" value="1"/>
</dbReference>
<name>A0A937X9V9_UNCEI</name>
<dbReference type="Proteomes" id="UP000748308">
    <property type="component" value="Unassembled WGS sequence"/>
</dbReference>
<accession>A0A937X9V9</accession>
<protein>
    <submittedName>
        <fullName evidence="1">Nucleotidyl transferase AbiEii/AbiGii toxin family protein</fullName>
    </submittedName>
</protein>
<evidence type="ECO:0000313" key="2">
    <source>
        <dbReference type="Proteomes" id="UP000748308"/>
    </source>
</evidence>
<dbReference type="Gene3D" id="3.10.450.620">
    <property type="entry name" value="JHP933, nucleotidyltransferase-like core domain"/>
    <property type="match status" value="1"/>
</dbReference>
<dbReference type="AlphaFoldDB" id="A0A937X9V9"/>
<organism evidence="1 2">
    <name type="scientific">Eiseniibacteriota bacterium</name>
    <dbReference type="NCBI Taxonomy" id="2212470"/>
    <lineage>
        <taxon>Bacteria</taxon>
        <taxon>Candidatus Eiseniibacteriota</taxon>
    </lineage>
</organism>
<keyword evidence="1" id="KW-0808">Transferase</keyword>
<reference evidence="1" key="1">
    <citation type="submission" date="2019-03" db="EMBL/GenBank/DDBJ databases">
        <title>Lake Tanganyika Metagenome-Assembled Genomes (MAGs).</title>
        <authorList>
            <person name="Tran P."/>
        </authorList>
    </citation>
    <scope>NUCLEOTIDE SEQUENCE</scope>
    <source>
        <strain evidence="1">M_DeepCast_400m_m2_100</strain>
    </source>
</reference>
<sequence length="276" mass="31220">MIPRAHIAAWRSAAPWATDAQVEQDLVICRALTDLYSEELLAREAAFRGGTALHKLHFDSPARYSEDIDLVQVNAGPIGPVMQAVRVRLDSWLGSPQWKQGQGRVTLYYRFESETRPVTPLRLKVEINTREHFSVLGLRRVCYQLNSPWHAGAGDILTYEPEELLGTKLRALYQRKKGRDLFDLSEALARLTGLDAGKVVVCFTRYMEHDGRRVTQRQFERNLAEKIQDEAFLGGGPPLLALGVTFDPVVALHQVQDTLISRLPEGATRKRKPRRP</sequence>
<dbReference type="GO" id="GO:0016740">
    <property type="term" value="F:transferase activity"/>
    <property type="evidence" value="ECO:0007669"/>
    <property type="project" value="UniProtKB-KW"/>
</dbReference>
<proteinExistence type="predicted"/>
<dbReference type="InterPro" id="IPR014942">
    <property type="entry name" value="AbiEii"/>
</dbReference>
<dbReference type="EMBL" id="VGIY01000053">
    <property type="protein sequence ID" value="MBM3316897.1"/>
    <property type="molecule type" value="Genomic_DNA"/>
</dbReference>